<accession>A0ABC7ZIJ4</accession>
<dbReference type="KEGG" id="mgx:CM1_00480"/>
<reference evidence="1 2" key="1">
    <citation type="journal article" date="2012" name="J. Bacteriol.">
        <title>Draft Genome Sequences of Four Axenic Mycoplasma genitalium Strains Isolated from Denmark, Japan, and Australia.</title>
        <authorList>
            <person name="McGowin C.L."/>
            <person name="Ma L."/>
            <person name="Jensen J.S."/>
            <person name="Mancuso M.M."/>
            <person name="Hamasuna R."/>
            <person name="Adegboye D."/>
            <person name="Martin D.H."/>
        </authorList>
    </citation>
    <scope>NUCLEOTIDE SEQUENCE [LARGE SCALE GENOMIC DNA]</scope>
    <source>
        <strain evidence="1 2">M6320</strain>
    </source>
</reference>
<keyword evidence="1" id="KW-0687">Ribonucleoprotein</keyword>
<dbReference type="AlphaFoldDB" id="A0ABC7ZIJ4"/>
<dbReference type="Proteomes" id="UP000005254">
    <property type="component" value="Chromosome"/>
</dbReference>
<keyword evidence="1" id="KW-0689">Ribosomal protein</keyword>
<name>A0ABC7ZIJ4_MYCGT</name>
<gene>
    <name evidence="1" type="ORF">CM1_00480</name>
</gene>
<organism evidence="1 2">
    <name type="scientific">Mycoplasmoides genitalium M6320</name>
    <dbReference type="NCBI Taxonomy" id="662945"/>
    <lineage>
        <taxon>Bacteria</taxon>
        <taxon>Bacillati</taxon>
        <taxon>Mycoplasmatota</taxon>
        <taxon>Mycoplasmoidales</taxon>
        <taxon>Mycoplasmoidaceae</taxon>
        <taxon>Mycoplasmoides</taxon>
    </lineage>
</organism>
<dbReference type="Gene3D" id="6.10.20.140">
    <property type="entry name" value="50S ribosomal protein L1, Chain A, Domain 1"/>
    <property type="match status" value="1"/>
</dbReference>
<protein>
    <submittedName>
        <fullName evidence="1">50S ribosomal protein L1</fullName>
    </submittedName>
</protein>
<dbReference type="GO" id="GO:0005840">
    <property type="term" value="C:ribosome"/>
    <property type="evidence" value="ECO:0007669"/>
    <property type="project" value="UniProtKB-KW"/>
</dbReference>
<evidence type="ECO:0000313" key="2">
    <source>
        <dbReference type="Proteomes" id="UP000005254"/>
    </source>
</evidence>
<proteinExistence type="predicted"/>
<evidence type="ECO:0000313" key="1">
    <source>
        <dbReference type="EMBL" id="AFQ03886.1"/>
    </source>
</evidence>
<dbReference type="EMBL" id="CP003772">
    <property type="protein sequence ID" value="AFQ03886.1"/>
    <property type="molecule type" value="Genomic_DNA"/>
</dbReference>
<sequence>MKKLSKRMQAVTKLIDKNKLYPIQEAFELIKKQQLLSLSVQLILLLV</sequence>